<comment type="subcellular location">
    <subcellularLocation>
        <location evidence="1">Cell envelope</location>
    </subcellularLocation>
</comment>
<dbReference type="PROSITE" id="PS51352">
    <property type="entry name" value="THIOREDOXIN_2"/>
    <property type="match status" value="1"/>
</dbReference>
<gene>
    <name evidence="7" type="ORF">EZ449_15135</name>
</gene>
<keyword evidence="2" id="KW-0201">Cytochrome c-type biogenesis</keyword>
<keyword evidence="4" id="KW-0676">Redox-active center</keyword>
<dbReference type="OrthoDB" id="9815205at2"/>
<organism evidence="7 8">
    <name type="scientific">Pedobacter frigidisoli</name>
    <dbReference type="NCBI Taxonomy" id="2530455"/>
    <lineage>
        <taxon>Bacteria</taxon>
        <taxon>Pseudomonadati</taxon>
        <taxon>Bacteroidota</taxon>
        <taxon>Sphingobacteriia</taxon>
        <taxon>Sphingobacteriales</taxon>
        <taxon>Sphingobacteriaceae</taxon>
        <taxon>Pedobacter</taxon>
    </lineage>
</organism>
<name>A0A4R0P507_9SPHI</name>
<dbReference type="PANTHER" id="PTHR42852">
    <property type="entry name" value="THIOL:DISULFIDE INTERCHANGE PROTEIN DSBE"/>
    <property type="match status" value="1"/>
</dbReference>
<dbReference type="GO" id="GO:0017004">
    <property type="term" value="P:cytochrome complex assembly"/>
    <property type="evidence" value="ECO:0007669"/>
    <property type="project" value="UniProtKB-KW"/>
</dbReference>
<dbReference type="CDD" id="cd02966">
    <property type="entry name" value="TlpA_like_family"/>
    <property type="match status" value="1"/>
</dbReference>
<evidence type="ECO:0000259" key="6">
    <source>
        <dbReference type="PROSITE" id="PS51352"/>
    </source>
</evidence>
<evidence type="ECO:0000256" key="4">
    <source>
        <dbReference type="ARBA" id="ARBA00023284"/>
    </source>
</evidence>
<dbReference type="PANTHER" id="PTHR42852:SF6">
    <property type="entry name" value="THIOL:DISULFIDE INTERCHANGE PROTEIN DSBE"/>
    <property type="match status" value="1"/>
</dbReference>
<dbReference type="GO" id="GO:0030313">
    <property type="term" value="C:cell envelope"/>
    <property type="evidence" value="ECO:0007669"/>
    <property type="project" value="UniProtKB-SubCell"/>
</dbReference>
<comment type="caution">
    <text evidence="7">The sequence shown here is derived from an EMBL/GenBank/DDBJ whole genome shotgun (WGS) entry which is preliminary data.</text>
</comment>
<keyword evidence="8" id="KW-1185">Reference proteome</keyword>
<sequence length="176" mass="20183">MKKIFLSLIISLFCITAFAQNEDEGTNTKIGDNAPAFSFEIEKGKTVNISDYKGKLILINLFATWCPPCNTELPLAQKEIWDKHKADKNFAFFVFGREEGWDKLTPYKSKKEFTFPILPDLDRNIFSKFAKQSIPRNILIDENGKIIYQSIGYEDKEFKALVKLIDTKLKSISATK</sequence>
<protein>
    <submittedName>
        <fullName evidence="7">TlpA family protein disulfide reductase</fullName>
    </submittedName>
</protein>
<feature type="signal peptide" evidence="5">
    <location>
        <begin position="1"/>
        <end position="19"/>
    </location>
</feature>
<reference evidence="7 8" key="1">
    <citation type="submission" date="2019-02" db="EMBL/GenBank/DDBJ databases">
        <title>Pedobacter sp. RP-3-11 sp. nov., isolated from Arctic soil.</title>
        <authorList>
            <person name="Dahal R.H."/>
        </authorList>
    </citation>
    <scope>NUCLEOTIDE SEQUENCE [LARGE SCALE GENOMIC DNA]</scope>
    <source>
        <strain evidence="7 8">RP-3-11</strain>
    </source>
</reference>
<dbReference type="InterPro" id="IPR036249">
    <property type="entry name" value="Thioredoxin-like_sf"/>
</dbReference>
<feature type="chain" id="PRO_5020756208" evidence="5">
    <location>
        <begin position="20"/>
        <end position="176"/>
    </location>
</feature>
<evidence type="ECO:0000256" key="2">
    <source>
        <dbReference type="ARBA" id="ARBA00022748"/>
    </source>
</evidence>
<dbReference type="InterPro" id="IPR050553">
    <property type="entry name" value="Thioredoxin_ResA/DsbE_sf"/>
</dbReference>
<dbReference type="InterPro" id="IPR013766">
    <property type="entry name" value="Thioredoxin_domain"/>
</dbReference>
<dbReference type="EMBL" id="SJSN01000011">
    <property type="protein sequence ID" value="TCD07121.1"/>
    <property type="molecule type" value="Genomic_DNA"/>
</dbReference>
<keyword evidence="5" id="KW-0732">Signal</keyword>
<dbReference type="AlphaFoldDB" id="A0A4R0P507"/>
<dbReference type="GO" id="GO:0016491">
    <property type="term" value="F:oxidoreductase activity"/>
    <property type="evidence" value="ECO:0007669"/>
    <property type="project" value="InterPro"/>
</dbReference>
<accession>A0A4R0P507</accession>
<evidence type="ECO:0000256" key="1">
    <source>
        <dbReference type="ARBA" id="ARBA00004196"/>
    </source>
</evidence>
<dbReference type="SUPFAM" id="SSF52833">
    <property type="entry name" value="Thioredoxin-like"/>
    <property type="match status" value="1"/>
</dbReference>
<proteinExistence type="predicted"/>
<dbReference type="Pfam" id="PF08534">
    <property type="entry name" value="Redoxin"/>
    <property type="match status" value="1"/>
</dbReference>
<evidence type="ECO:0000313" key="7">
    <source>
        <dbReference type="EMBL" id="TCD07121.1"/>
    </source>
</evidence>
<keyword evidence="3" id="KW-1015">Disulfide bond</keyword>
<dbReference type="Proteomes" id="UP000291485">
    <property type="component" value="Unassembled WGS sequence"/>
</dbReference>
<feature type="domain" description="Thioredoxin" evidence="6">
    <location>
        <begin position="28"/>
        <end position="170"/>
    </location>
</feature>
<evidence type="ECO:0000256" key="5">
    <source>
        <dbReference type="SAM" id="SignalP"/>
    </source>
</evidence>
<dbReference type="InterPro" id="IPR013740">
    <property type="entry name" value="Redoxin"/>
</dbReference>
<evidence type="ECO:0000256" key="3">
    <source>
        <dbReference type="ARBA" id="ARBA00023157"/>
    </source>
</evidence>
<dbReference type="RefSeq" id="WP_131560303.1">
    <property type="nucleotide sequence ID" value="NZ_SJSN01000011.1"/>
</dbReference>
<evidence type="ECO:0000313" key="8">
    <source>
        <dbReference type="Proteomes" id="UP000291485"/>
    </source>
</evidence>
<dbReference type="Gene3D" id="3.40.30.10">
    <property type="entry name" value="Glutaredoxin"/>
    <property type="match status" value="1"/>
</dbReference>